<dbReference type="RefSeq" id="WP_006781310.1">
    <property type="nucleotide sequence ID" value="NZ_CP040506.1"/>
</dbReference>
<gene>
    <name evidence="1" type="ORF">HMPREF9473_03330</name>
</gene>
<sequence length="44" mass="5201">MELKSAVRNERFVGECLKKIRTAPDAEEGLRQKDLTRWRNCRVP</sequence>
<organism evidence="1 2">
    <name type="scientific">Hungatella hathewayi WAL-18680</name>
    <dbReference type="NCBI Taxonomy" id="742737"/>
    <lineage>
        <taxon>Bacteria</taxon>
        <taxon>Bacillati</taxon>
        <taxon>Bacillota</taxon>
        <taxon>Clostridia</taxon>
        <taxon>Lachnospirales</taxon>
        <taxon>Lachnospiraceae</taxon>
        <taxon>Hungatella</taxon>
    </lineage>
</organism>
<evidence type="ECO:0000313" key="2">
    <source>
        <dbReference type="Proteomes" id="UP000005384"/>
    </source>
</evidence>
<dbReference type="Proteomes" id="UP000005384">
    <property type="component" value="Unassembled WGS sequence"/>
</dbReference>
<proteinExistence type="predicted"/>
<dbReference type="EMBL" id="ADLN01000092">
    <property type="protein sequence ID" value="EHI58637.1"/>
    <property type="molecule type" value="Genomic_DNA"/>
</dbReference>
<keyword evidence="2" id="KW-1185">Reference proteome</keyword>
<name>G5IIK2_9FIRM</name>
<reference evidence="1 2" key="1">
    <citation type="submission" date="2011-08" db="EMBL/GenBank/DDBJ databases">
        <title>The Genome Sequence of Clostridium hathewayi WAL-18680.</title>
        <authorList>
            <consortium name="The Broad Institute Genome Sequencing Platform"/>
            <person name="Earl A."/>
            <person name="Ward D."/>
            <person name="Feldgarden M."/>
            <person name="Gevers D."/>
            <person name="Finegold S.M."/>
            <person name="Summanen P.H."/>
            <person name="Molitoris D.R."/>
            <person name="Song M."/>
            <person name="Daigneault M."/>
            <person name="Allen-Vercoe E."/>
            <person name="Young S.K."/>
            <person name="Zeng Q."/>
            <person name="Gargeya S."/>
            <person name="Fitzgerald M."/>
            <person name="Haas B."/>
            <person name="Abouelleil A."/>
            <person name="Alvarado L."/>
            <person name="Arachchi H.M."/>
            <person name="Berlin A."/>
            <person name="Brown A."/>
            <person name="Chapman S.B."/>
            <person name="Chen Z."/>
            <person name="Dunbar C."/>
            <person name="Freedman E."/>
            <person name="Gearin G."/>
            <person name="Gellesch M."/>
            <person name="Goldberg J."/>
            <person name="Griggs A."/>
            <person name="Gujja S."/>
            <person name="Heiman D."/>
            <person name="Howarth C."/>
            <person name="Larson L."/>
            <person name="Lui A."/>
            <person name="MacDonald P.J.P."/>
            <person name="Montmayeur A."/>
            <person name="Murphy C."/>
            <person name="Neiman D."/>
            <person name="Pearson M."/>
            <person name="Priest M."/>
            <person name="Roberts A."/>
            <person name="Saif S."/>
            <person name="Shea T."/>
            <person name="Shenoy N."/>
            <person name="Sisk P."/>
            <person name="Stolte C."/>
            <person name="Sykes S."/>
            <person name="Wortman J."/>
            <person name="Nusbaum C."/>
            <person name="Birren B."/>
        </authorList>
    </citation>
    <scope>NUCLEOTIDE SEQUENCE [LARGE SCALE GENOMIC DNA]</scope>
    <source>
        <strain evidence="1 2">WAL-18680</strain>
    </source>
</reference>
<protein>
    <submittedName>
        <fullName evidence="1">Uncharacterized protein</fullName>
    </submittedName>
</protein>
<evidence type="ECO:0000313" key="1">
    <source>
        <dbReference type="EMBL" id="EHI58637.1"/>
    </source>
</evidence>
<dbReference type="HOGENOM" id="CLU_3217251_0_0_9"/>
<accession>G5IIK2</accession>
<dbReference type="PATRIC" id="fig|742737.3.peg.3309"/>
<comment type="caution">
    <text evidence="1">The sequence shown here is derived from an EMBL/GenBank/DDBJ whole genome shotgun (WGS) entry which is preliminary data.</text>
</comment>
<dbReference type="AlphaFoldDB" id="G5IIK2"/>